<dbReference type="Gene3D" id="1.10.260.40">
    <property type="entry name" value="lambda repressor-like DNA-binding domains"/>
    <property type="match status" value="1"/>
</dbReference>
<evidence type="ECO:0000256" key="1">
    <source>
        <dbReference type="ARBA" id="ARBA00023015"/>
    </source>
</evidence>
<dbReference type="SUPFAM" id="SSF53822">
    <property type="entry name" value="Periplasmic binding protein-like I"/>
    <property type="match status" value="1"/>
</dbReference>
<evidence type="ECO:0000313" key="6">
    <source>
        <dbReference type="Proteomes" id="UP000055060"/>
    </source>
</evidence>
<dbReference type="PANTHER" id="PTHR30146">
    <property type="entry name" value="LACI-RELATED TRANSCRIPTIONAL REPRESSOR"/>
    <property type="match status" value="1"/>
</dbReference>
<gene>
    <name evidence="5" type="ORF">LARV_03309</name>
</gene>
<sequence length="334" mass="36372">MTNKTSPTIYDVARLAGVSIATVSRVLNDPHKVNEETRGVVLSAINRLGFVPKAEARARAMRSTGRIGVLTPFFTAPSFVQRLRGAAEALSRHNYELVIYTVNSSALLNTYLETLPIAHSLDGLIILSLQFSDSNAERLANQGLETVLVEYPHASLNSIEIDDIAGGRLAAEYLIQKGYTSFGFIGDTTIPEFGIHPITLRLSGFRHGLNAAGFDLSDENTLLVPYDMETTRQNGRAYLKRPGRPTAVFAATDLQATALLRAARDIGLKVPQELAILGFDDLDLADYVGLSTISQHLDESGRVAAELLLARLADPKRPVQHIQLPLTVITRETA</sequence>
<dbReference type="SMART" id="SM00354">
    <property type="entry name" value="HTH_LACI"/>
    <property type="match status" value="1"/>
</dbReference>
<protein>
    <submittedName>
        <fullName evidence="5">Transcriptional regulator, LacI family</fullName>
    </submittedName>
</protein>
<dbReference type="InterPro" id="IPR000843">
    <property type="entry name" value="HTH_LacI"/>
</dbReference>
<dbReference type="AlphaFoldDB" id="A0A0S7BCF7"/>
<reference evidence="5" key="1">
    <citation type="submission" date="2015-07" db="EMBL/GenBank/DDBJ databases">
        <title>Draft Genome Sequences of Anaerolinea thermolimosa IMO-1, Bellilinea caldifistulae GOMI-1, Leptolinea tardivitalis YMTK-2, Levilinea saccharolytica KIBI-1,Longilinea arvoryzae KOME-1, Previously Described as Members of the Anaerolineaceae (Chloroflexi).</title>
        <authorList>
            <person name="Sekiguchi Y."/>
            <person name="Ohashi A."/>
            <person name="Matsuura N."/>
            <person name="Tourlousse M.D."/>
        </authorList>
    </citation>
    <scope>NUCLEOTIDE SEQUENCE [LARGE SCALE GENOMIC DNA]</scope>
    <source>
        <strain evidence="5">KOME-1</strain>
    </source>
</reference>
<dbReference type="CDD" id="cd06267">
    <property type="entry name" value="PBP1_LacI_sugar_binding-like"/>
    <property type="match status" value="1"/>
</dbReference>
<dbReference type="GO" id="GO:0000976">
    <property type="term" value="F:transcription cis-regulatory region binding"/>
    <property type="evidence" value="ECO:0007669"/>
    <property type="project" value="TreeGrafter"/>
</dbReference>
<evidence type="ECO:0000256" key="3">
    <source>
        <dbReference type="ARBA" id="ARBA00023163"/>
    </source>
</evidence>
<dbReference type="SUPFAM" id="SSF47413">
    <property type="entry name" value="lambda repressor-like DNA-binding domains"/>
    <property type="match status" value="1"/>
</dbReference>
<organism evidence="5">
    <name type="scientific">Longilinea arvoryzae</name>
    <dbReference type="NCBI Taxonomy" id="360412"/>
    <lineage>
        <taxon>Bacteria</taxon>
        <taxon>Bacillati</taxon>
        <taxon>Chloroflexota</taxon>
        <taxon>Anaerolineae</taxon>
        <taxon>Anaerolineales</taxon>
        <taxon>Anaerolineaceae</taxon>
        <taxon>Longilinea</taxon>
    </lineage>
</organism>
<dbReference type="PANTHER" id="PTHR30146:SF109">
    <property type="entry name" value="HTH-TYPE TRANSCRIPTIONAL REGULATOR GALS"/>
    <property type="match status" value="1"/>
</dbReference>
<accession>A0A0S7BCF7</accession>
<dbReference type="CDD" id="cd01392">
    <property type="entry name" value="HTH_LacI"/>
    <property type="match status" value="1"/>
</dbReference>
<name>A0A0S7BCF7_9CHLR</name>
<dbReference type="Gene3D" id="3.40.50.2300">
    <property type="match status" value="2"/>
</dbReference>
<keyword evidence="1" id="KW-0805">Transcription regulation</keyword>
<dbReference type="PROSITE" id="PS50932">
    <property type="entry name" value="HTH_LACI_2"/>
    <property type="match status" value="1"/>
</dbReference>
<dbReference type="RefSeq" id="WP_075074694.1">
    <property type="nucleotide sequence ID" value="NZ_DF967972.1"/>
</dbReference>
<evidence type="ECO:0000256" key="2">
    <source>
        <dbReference type="ARBA" id="ARBA00023125"/>
    </source>
</evidence>
<dbReference type="OrthoDB" id="9784962at2"/>
<dbReference type="InterPro" id="IPR046335">
    <property type="entry name" value="LacI/GalR-like_sensor"/>
</dbReference>
<proteinExistence type="predicted"/>
<dbReference type="Pfam" id="PF00356">
    <property type="entry name" value="LacI"/>
    <property type="match status" value="1"/>
</dbReference>
<dbReference type="EMBL" id="DF967972">
    <property type="protein sequence ID" value="GAP15519.1"/>
    <property type="molecule type" value="Genomic_DNA"/>
</dbReference>
<dbReference type="InterPro" id="IPR028082">
    <property type="entry name" value="Peripla_BP_I"/>
</dbReference>
<feature type="domain" description="HTH lacI-type" evidence="4">
    <location>
        <begin position="7"/>
        <end position="61"/>
    </location>
</feature>
<keyword evidence="6" id="KW-1185">Reference proteome</keyword>
<dbReference type="PROSITE" id="PS00356">
    <property type="entry name" value="HTH_LACI_1"/>
    <property type="match status" value="1"/>
</dbReference>
<evidence type="ECO:0000313" key="5">
    <source>
        <dbReference type="EMBL" id="GAP15519.1"/>
    </source>
</evidence>
<keyword evidence="2" id="KW-0238">DNA-binding</keyword>
<dbReference type="PRINTS" id="PR00036">
    <property type="entry name" value="HTHLACI"/>
</dbReference>
<dbReference type="Proteomes" id="UP000055060">
    <property type="component" value="Unassembled WGS sequence"/>
</dbReference>
<dbReference type="STRING" id="360412.LARV_03309"/>
<evidence type="ECO:0000259" key="4">
    <source>
        <dbReference type="PROSITE" id="PS50932"/>
    </source>
</evidence>
<dbReference type="GO" id="GO:0003700">
    <property type="term" value="F:DNA-binding transcription factor activity"/>
    <property type="evidence" value="ECO:0007669"/>
    <property type="project" value="TreeGrafter"/>
</dbReference>
<keyword evidence="3" id="KW-0804">Transcription</keyword>
<dbReference type="InterPro" id="IPR010982">
    <property type="entry name" value="Lambda_DNA-bd_dom_sf"/>
</dbReference>
<dbReference type="Pfam" id="PF13377">
    <property type="entry name" value="Peripla_BP_3"/>
    <property type="match status" value="1"/>
</dbReference>